<name>O87907_RHIML</name>
<feature type="region of interest" description="Disordered" evidence="1">
    <location>
        <begin position="61"/>
        <end position="96"/>
    </location>
</feature>
<proteinExistence type="predicted"/>
<organism evidence="2">
    <name type="scientific">Rhizobium meliloti</name>
    <name type="common">Ensifer meliloti</name>
    <name type="synonym">Sinorhizobium meliloti</name>
    <dbReference type="NCBI Taxonomy" id="382"/>
    <lineage>
        <taxon>Bacteria</taxon>
        <taxon>Pseudomonadati</taxon>
        <taxon>Pseudomonadota</taxon>
        <taxon>Alphaproteobacteria</taxon>
        <taxon>Hyphomicrobiales</taxon>
        <taxon>Rhizobiaceae</taxon>
        <taxon>Sinorhizobium/Ensifer group</taxon>
        <taxon>Sinorhizobium</taxon>
    </lineage>
</organism>
<dbReference type="PIR" id="H95318">
    <property type="entry name" value="H95318"/>
</dbReference>
<accession>O87907</accession>
<evidence type="ECO:0000313" key="2">
    <source>
        <dbReference type="EMBL" id="AAC61830.1"/>
    </source>
</evidence>
<dbReference type="AlphaFoldDB" id="O87907"/>
<evidence type="ECO:0000256" key="1">
    <source>
        <dbReference type="SAM" id="MobiDB-lite"/>
    </source>
</evidence>
<reference evidence="2" key="1">
    <citation type="journal article" date="1998" name="Genetics">
        <title>Multiple genetic controls on Rhizobium meliloti syrA, a regulator of exopolysaccharide abundance.</title>
        <authorList>
            <person name="Barnett M.J."/>
            <person name="Swanson J.A."/>
            <person name="Long S.R."/>
        </authorList>
    </citation>
    <scope>NUCLEOTIDE SEQUENCE</scope>
    <source>
        <strain evidence="2">Rm1021</strain>
    </source>
</reference>
<feature type="compositionally biased region" description="Polar residues" evidence="1">
    <location>
        <begin position="87"/>
        <end position="96"/>
    </location>
</feature>
<dbReference type="EMBL" id="U90221">
    <property type="protein sequence ID" value="AAC61830.1"/>
    <property type="molecule type" value="Genomic_DNA"/>
</dbReference>
<protein>
    <submittedName>
        <fullName evidence="2">Uncharacterized protein</fullName>
    </submittedName>
</protein>
<reference evidence="2" key="2">
    <citation type="submission" date="1999-11" db="EMBL/GenBank/DDBJ databases">
        <authorList>
            <person name="Barnett M.J."/>
            <person name="Swanson J.A."/>
            <person name="Long S.R."/>
        </authorList>
    </citation>
    <scope>NUCLEOTIDE SEQUENCE</scope>
    <source>
        <strain evidence="2">Rm1021</strain>
    </source>
</reference>
<sequence>MTVMTSHSSTASPLTRAQDFCGSWKRGGPAELMSQLRRDAALTSPRRRRIDSAVETQYLYAEGGPPSQGAREPSVNPPIAISRRTRANATYAQTTV</sequence>